<dbReference type="PANTHER" id="PTHR34216:SF3">
    <property type="entry name" value="POLY-BETA-1,6-N-ACETYL-D-GLUCOSAMINE N-DEACETYLASE"/>
    <property type="match status" value="1"/>
</dbReference>
<evidence type="ECO:0000259" key="4">
    <source>
        <dbReference type="PROSITE" id="PS51677"/>
    </source>
</evidence>
<keyword evidence="6" id="KW-1185">Reference proteome</keyword>
<dbReference type="CDD" id="cd10973">
    <property type="entry name" value="CE4_DAC_u4_5s"/>
    <property type="match status" value="1"/>
</dbReference>
<dbReference type="PROSITE" id="PS51677">
    <property type="entry name" value="NODB"/>
    <property type="match status" value="1"/>
</dbReference>
<organism evidence="5 6">
    <name type="scientific">Spiribacter onubensis</name>
    <dbReference type="NCBI Taxonomy" id="3122420"/>
    <lineage>
        <taxon>Bacteria</taxon>
        <taxon>Pseudomonadati</taxon>
        <taxon>Pseudomonadota</taxon>
        <taxon>Gammaproteobacteria</taxon>
        <taxon>Chromatiales</taxon>
        <taxon>Ectothiorhodospiraceae</taxon>
        <taxon>Spiribacter</taxon>
    </lineage>
</organism>
<comment type="caution">
    <text evidence="5">The sequence shown here is derived from an EMBL/GenBank/DDBJ whole genome shotgun (WGS) entry which is preliminary data.</text>
</comment>
<dbReference type="InterPro" id="IPR007110">
    <property type="entry name" value="Ig-like_dom"/>
</dbReference>
<dbReference type="EMBL" id="JBAKFJ010000002">
    <property type="protein sequence ID" value="MEX0387282.1"/>
    <property type="molecule type" value="Genomic_DNA"/>
</dbReference>
<dbReference type="Pfam" id="PF01522">
    <property type="entry name" value="Polysacc_deac_1"/>
    <property type="match status" value="1"/>
</dbReference>
<comment type="subcellular location">
    <subcellularLocation>
        <location evidence="1">Secreted</location>
    </subcellularLocation>
</comment>
<reference evidence="5 6" key="1">
    <citation type="submission" date="2024-02" db="EMBL/GenBank/DDBJ databases">
        <title>New especies of Spiribacter isolated from saline water.</title>
        <authorList>
            <person name="Leon M.J."/>
            <person name="De La Haba R."/>
            <person name="Sanchez-Porro C."/>
            <person name="Ventosa A."/>
        </authorList>
    </citation>
    <scope>NUCLEOTIDE SEQUENCE [LARGE SCALE GENOMIC DNA]</scope>
    <source>
        <strain evidence="6">ag22IC4-227</strain>
    </source>
</reference>
<keyword evidence="5" id="KW-0378">Hydrolase</keyword>
<feature type="domain" description="NodB homology" evidence="4">
    <location>
        <begin position="116"/>
        <end position="347"/>
    </location>
</feature>
<accession>A0ABV3SAX8</accession>
<evidence type="ECO:0000256" key="1">
    <source>
        <dbReference type="ARBA" id="ARBA00004613"/>
    </source>
</evidence>
<protein>
    <submittedName>
        <fullName evidence="5">Polysaccharide deacetylase family protein</fullName>
        <ecNumber evidence="5">3.-.-.-</ecNumber>
    </submittedName>
</protein>
<gene>
    <name evidence="5" type="ORF">V6X64_09830</name>
</gene>
<name>A0ABV3SAX8_9GAMM</name>
<dbReference type="InterPro" id="IPR011330">
    <property type="entry name" value="Glyco_hydro/deAcase_b/a-brl"/>
</dbReference>
<dbReference type="Proteomes" id="UP001556653">
    <property type="component" value="Unassembled WGS sequence"/>
</dbReference>
<evidence type="ECO:0000313" key="5">
    <source>
        <dbReference type="EMBL" id="MEX0387282.1"/>
    </source>
</evidence>
<sequence length="386" mass="42520">MATGTSTMAFTRASTSTSDRRGRWLAAVTAGLLAVVALVPMARAQDEAGVAEPLAPETLASVLMYHRVGNPEHPSTSVTREQFRAHLDYLERNDFNVVPLGRVVEALQTRQPLPDRTVAITFDDAYASVHEVAGPMLMARGWPYTVFVSTGAVDAGYEGYLDWDQLRGMAAGGARFGNHSRSHDPLFVRHDDETRPQWRARIEADLTAARQRLTDELGEALYQSPPLLAYPYGEYSLELMDLAAEMGFVAFGQQSGAIGIHSNSLALPRYAMNERFAGLDGFALKVNSRALPVVDQEPLDPVREDSQAPRLTLTLAPLPEDSTAQLACYYEGERLLPEWLEDGVRFAVRGGADLPVGRSRYNCTAPDDAGRYYWFSHLWIRGRGGT</sequence>
<evidence type="ECO:0000313" key="6">
    <source>
        <dbReference type="Proteomes" id="UP001556653"/>
    </source>
</evidence>
<feature type="domain" description="Ig-like" evidence="3">
    <location>
        <begin position="309"/>
        <end position="365"/>
    </location>
</feature>
<evidence type="ECO:0000256" key="2">
    <source>
        <dbReference type="ARBA" id="ARBA00022729"/>
    </source>
</evidence>
<dbReference type="Gene3D" id="3.20.20.370">
    <property type="entry name" value="Glycoside hydrolase/deacetylase"/>
    <property type="match status" value="1"/>
</dbReference>
<dbReference type="InterPro" id="IPR002509">
    <property type="entry name" value="NODB_dom"/>
</dbReference>
<dbReference type="InterPro" id="IPR051398">
    <property type="entry name" value="Polysacch_Deacetylase"/>
</dbReference>
<keyword evidence="2" id="KW-0732">Signal</keyword>
<dbReference type="RefSeq" id="WP_367967938.1">
    <property type="nucleotide sequence ID" value="NZ_JBAKFJ010000002.1"/>
</dbReference>
<evidence type="ECO:0000259" key="3">
    <source>
        <dbReference type="PROSITE" id="PS50835"/>
    </source>
</evidence>
<dbReference type="SUPFAM" id="SSF88713">
    <property type="entry name" value="Glycoside hydrolase/deacetylase"/>
    <property type="match status" value="1"/>
</dbReference>
<dbReference type="GO" id="GO:0016787">
    <property type="term" value="F:hydrolase activity"/>
    <property type="evidence" value="ECO:0007669"/>
    <property type="project" value="UniProtKB-KW"/>
</dbReference>
<dbReference type="PANTHER" id="PTHR34216">
    <property type="match status" value="1"/>
</dbReference>
<dbReference type="EC" id="3.-.-.-" evidence="5"/>
<proteinExistence type="predicted"/>
<dbReference type="PROSITE" id="PS50835">
    <property type="entry name" value="IG_LIKE"/>
    <property type="match status" value="1"/>
</dbReference>